<reference evidence="2" key="1">
    <citation type="submission" date="2025-08" db="UniProtKB">
        <authorList>
            <consortium name="RefSeq"/>
        </authorList>
    </citation>
    <scope>IDENTIFICATION</scope>
</reference>
<sequence>MVTLMYNKSVQHRVFVLCLHITFVCLFIPPFLSAKCIYHFPLLISLCKVSAFASKLLKLSLLSVYVRFGFVVLLRRREIAPLLKEREAEIAIIEEEDACNSDIVAFGHIGIDRSHCLFPVWKISGPLVIVWHRKSKNHCLRLIVGPFSNMGGVRAAEDGSDSQKITLYI</sequence>
<evidence type="ECO:0000313" key="2">
    <source>
        <dbReference type="RefSeq" id="XP_016435168.1"/>
    </source>
</evidence>
<dbReference type="KEGG" id="nta:107761466"/>
<dbReference type="RefSeq" id="XP_016435168.1">
    <property type="nucleotide sequence ID" value="XM_016579682.1"/>
</dbReference>
<feature type="transmembrane region" description="Helical" evidence="1">
    <location>
        <begin position="57"/>
        <end position="74"/>
    </location>
</feature>
<protein>
    <submittedName>
        <fullName evidence="2">Uncharacterized protein</fullName>
    </submittedName>
</protein>
<gene>
    <name evidence="2" type="primary">LOC107761466</name>
</gene>
<proteinExistence type="predicted"/>
<organism evidence="2">
    <name type="scientific">Nicotiana tabacum</name>
    <name type="common">Common tobacco</name>
    <dbReference type="NCBI Taxonomy" id="4097"/>
    <lineage>
        <taxon>Eukaryota</taxon>
        <taxon>Viridiplantae</taxon>
        <taxon>Streptophyta</taxon>
        <taxon>Embryophyta</taxon>
        <taxon>Tracheophyta</taxon>
        <taxon>Spermatophyta</taxon>
        <taxon>Magnoliopsida</taxon>
        <taxon>eudicotyledons</taxon>
        <taxon>Gunneridae</taxon>
        <taxon>Pentapetalae</taxon>
        <taxon>asterids</taxon>
        <taxon>lamiids</taxon>
        <taxon>Solanales</taxon>
        <taxon>Solanaceae</taxon>
        <taxon>Nicotianoideae</taxon>
        <taxon>Nicotianeae</taxon>
        <taxon>Nicotiana</taxon>
    </lineage>
</organism>
<keyword evidence="1" id="KW-0812">Transmembrane</keyword>
<dbReference type="OrthoDB" id="10332380at2759"/>
<keyword evidence="1" id="KW-1133">Transmembrane helix</keyword>
<name>A0A1S3X629_TOBAC</name>
<keyword evidence="1" id="KW-0472">Membrane</keyword>
<dbReference type="AlphaFoldDB" id="A0A1S3X629"/>
<dbReference type="PaxDb" id="4097-A0A1S3X629"/>
<accession>A0A1S3X629</accession>
<evidence type="ECO:0000256" key="1">
    <source>
        <dbReference type="SAM" id="Phobius"/>
    </source>
</evidence>